<dbReference type="RefSeq" id="WP_091124426.1">
    <property type="nucleotide sequence ID" value="NZ_FOLB01000009.1"/>
</dbReference>
<dbReference type="InterPro" id="IPR009061">
    <property type="entry name" value="DNA-bd_dom_put_sf"/>
</dbReference>
<dbReference type="GO" id="GO:0003677">
    <property type="term" value="F:DNA binding"/>
    <property type="evidence" value="ECO:0007669"/>
    <property type="project" value="UniProtKB-KW"/>
</dbReference>
<evidence type="ECO:0000313" key="9">
    <source>
        <dbReference type="EMBL" id="SFC65717.1"/>
    </source>
</evidence>
<dbReference type="Proteomes" id="UP000198832">
    <property type="component" value="Unassembled WGS sequence"/>
</dbReference>
<evidence type="ECO:0000256" key="1">
    <source>
        <dbReference type="ARBA" id="ARBA00022714"/>
    </source>
</evidence>
<dbReference type="AlphaFoldDB" id="A0A1I1KY14"/>
<dbReference type="GO" id="GO:0006979">
    <property type="term" value="P:response to oxidative stress"/>
    <property type="evidence" value="ECO:0007669"/>
    <property type="project" value="InterPro"/>
</dbReference>
<dbReference type="PROSITE" id="PS50937">
    <property type="entry name" value="HTH_MERR_2"/>
    <property type="match status" value="1"/>
</dbReference>
<keyword evidence="5" id="KW-0805">Transcription regulation</keyword>
<dbReference type="STRING" id="574651.SAMN04487968_10963"/>
<dbReference type="GO" id="GO:0046872">
    <property type="term" value="F:metal ion binding"/>
    <property type="evidence" value="ECO:0007669"/>
    <property type="project" value="UniProtKB-KW"/>
</dbReference>
<reference evidence="9 10" key="1">
    <citation type="submission" date="2016-10" db="EMBL/GenBank/DDBJ databases">
        <authorList>
            <person name="de Groot N.N."/>
        </authorList>
    </citation>
    <scope>NUCLEOTIDE SEQUENCE [LARGE SCALE GENOMIC DNA]</scope>
    <source>
        <strain evidence="9 10">CGMCC 1.7056</strain>
    </source>
</reference>
<dbReference type="InterPro" id="IPR047057">
    <property type="entry name" value="MerR_fam"/>
</dbReference>
<evidence type="ECO:0000256" key="7">
    <source>
        <dbReference type="ARBA" id="ARBA00023163"/>
    </source>
</evidence>
<keyword evidence="10" id="KW-1185">Reference proteome</keyword>
<dbReference type="Pfam" id="PF00376">
    <property type="entry name" value="MerR"/>
    <property type="match status" value="1"/>
</dbReference>
<evidence type="ECO:0000256" key="3">
    <source>
        <dbReference type="ARBA" id="ARBA00023004"/>
    </source>
</evidence>
<dbReference type="InterPro" id="IPR000551">
    <property type="entry name" value="MerR-type_HTH_dom"/>
</dbReference>
<dbReference type="PRINTS" id="PR00040">
    <property type="entry name" value="HTHMERR"/>
</dbReference>
<keyword evidence="3" id="KW-0408">Iron</keyword>
<keyword evidence="7" id="KW-0804">Transcription</keyword>
<organism evidence="9 10">
    <name type="scientific">Nocardioides terrae</name>
    <dbReference type="NCBI Taxonomy" id="574651"/>
    <lineage>
        <taxon>Bacteria</taxon>
        <taxon>Bacillati</taxon>
        <taxon>Actinomycetota</taxon>
        <taxon>Actinomycetes</taxon>
        <taxon>Propionibacteriales</taxon>
        <taxon>Nocardioidaceae</taxon>
        <taxon>Nocardioides</taxon>
    </lineage>
</organism>
<accession>A0A1I1KY14</accession>
<dbReference type="GO" id="GO:0003700">
    <property type="term" value="F:DNA-binding transcription factor activity"/>
    <property type="evidence" value="ECO:0007669"/>
    <property type="project" value="InterPro"/>
</dbReference>
<dbReference type="Gene3D" id="1.10.1660.10">
    <property type="match status" value="1"/>
</dbReference>
<keyword evidence="1" id="KW-0001">2Fe-2S</keyword>
<proteinExistence type="predicted"/>
<keyword evidence="4" id="KW-0411">Iron-sulfur</keyword>
<dbReference type="SUPFAM" id="SSF46955">
    <property type="entry name" value="Putative DNA-binding domain"/>
    <property type="match status" value="1"/>
</dbReference>
<dbReference type="OrthoDB" id="9802944at2"/>
<gene>
    <name evidence="9" type="ORF">SAMN04487968_10963</name>
</gene>
<name>A0A1I1KY14_9ACTN</name>
<dbReference type="EMBL" id="FOLB01000009">
    <property type="protein sequence ID" value="SFC65717.1"/>
    <property type="molecule type" value="Genomic_DNA"/>
</dbReference>
<dbReference type="GO" id="GO:0051537">
    <property type="term" value="F:2 iron, 2 sulfur cluster binding"/>
    <property type="evidence" value="ECO:0007669"/>
    <property type="project" value="UniProtKB-KW"/>
</dbReference>
<evidence type="ECO:0000256" key="6">
    <source>
        <dbReference type="ARBA" id="ARBA00023125"/>
    </source>
</evidence>
<evidence type="ECO:0000256" key="5">
    <source>
        <dbReference type="ARBA" id="ARBA00023015"/>
    </source>
</evidence>
<dbReference type="Pfam" id="PF09278">
    <property type="entry name" value="MerR-DNA-bind"/>
    <property type="match status" value="1"/>
</dbReference>
<dbReference type="NCBIfam" id="TIGR01950">
    <property type="entry name" value="SoxR"/>
    <property type="match status" value="1"/>
</dbReference>
<dbReference type="PANTHER" id="PTHR30204:SF0">
    <property type="entry name" value="REDOX-SENSITIVE TRANSCRIPTIONAL ACTIVATOR SOXR"/>
    <property type="match status" value="1"/>
</dbReference>
<keyword evidence="6" id="KW-0238">DNA-binding</keyword>
<evidence type="ECO:0000259" key="8">
    <source>
        <dbReference type="PROSITE" id="PS50937"/>
    </source>
</evidence>
<feature type="domain" description="HTH merR-type" evidence="8">
    <location>
        <begin position="6"/>
        <end position="74"/>
    </location>
</feature>
<keyword evidence="2" id="KW-0479">Metal-binding</keyword>
<protein>
    <submittedName>
        <fullName evidence="9">MerR family transcriptional regulator, redox-sensitive transcriptional activator SoxR</fullName>
    </submittedName>
</protein>
<sequence>MDAQDRIPMGEVSRRSGFAASALRYYESQGLIRAERSPGGQRTFRRSVLRRLAFIRAASNIGLSLEEIRAELDSLPAERTPTKSDWHRISRHWRNRLDEQMAALERLRDGLDSCIGCGCLSLKHCGIANPGDVAAGSGEGAAYLPRLLRRDPLPRRRETGPT</sequence>
<evidence type="ECO:0000256" key="2">
    <source>
        <dbReference type="ARBA" id="ARBA00022723"/>
    </source>
</evidence>
<dbReference type="InterPro" id="IPR010211">
    <property type="entry name" value="Redox-sen_tscrpt-act_SoxR"/>
</dbReference>
<evidence type="ECO:0000313" key="10">
    <source>
        <dbReference type="Proteomes" id="UP000198832"/>
    </source>
</evidence>
<dbReference type="PANTHER" id="PTHR30204">
    <property type="entry name" value="REDOX-CYCLING DRUG-SENSING TRANSCRIPTIONAL ACTIVATOR SOXR"/>
    <property type="match status" value="1"/>
</dbReference>
<dbReference type="SMART" id="SM00422">
    <property type="entry name" value="HTH_MERR"/>
    <property type="match status" value="1"/>
</dbReference>
<evidence type="ECO:0000256" key="4">
    <source>
        <dbReference type="ARBA" id="ARBA00023014"/>
    </source>
</evidence>
<dbReference type="InterPro" id="IPR015358">
    <property type="entry name" value="Tscrpt_reg_MerR_DNA-bd"/>
</dbReference>